<reference evidence="12" key="1">
    <citation type="submission" date="2010-08" db="EMBL/GenBank/DDBJ databases">
        <title>Molecular cloning of a novel transcript encoding a secapin-like peptide in Aedes aegypti.</title>
        <authorList>
            <person name="Zhu S."/>
            <person name="Gao B."/>
        </authorList>
    </citation>
    <scope>NUCLEOTIDE SEQUENCE</scope>
    <source>
        <strain evidence="12">RP-78</strain>
    </source>
</reference>
<evidence type="ECO:0000256" key="7">
    <source>
        <dbReference type="ARBA" id="ARBA00023136"/>
    </source>
</evidence>
<evidence type="ECO:0000256" key="5">
    <source>
        <dbReference type="ARBA" id="ARBA00022989"/>
    </source>
</evidence>
<evidence type="ECO:0000256" key="9">
    <source>
        <dbReference type="ARBA" id="ARBA00023224"/>
    </source>
</evidence>
<comment type="similarity">
    <text evidence="2">Belongs to the G-protein coupled receptor 4 family.</text>
</comment>
<keyword evidence="5 11" id="KW-1133">Transmembrane helix</keyword>
<reference evidence="12" key="2">
    <citation type="journal article" date="2011" name="Eukaryot. Cell">
        <title>A single mating-type locus composed of homeodomain genes promotes nuclear migration and heterokaryosis in the white-rot fungus Phanerochaete chrysosporium.</title>
        <authorList>
            <person name="James T.Y."/>
            <person name="Lee M."/>
            <person name="van Diepen L.T."/>
        </authorList>
    </citation>
    <scope>NUCLEOTIDE SEQUENCE</scope>
    <source>
        <strain evidence="12">RP-78</strain>
    </source>
</reference>
<dbReference type="EMBL" id="BK007882">
    <property type="protein sequence ID" value="DAA64375.1"/>
    <property type="molecule type" value="Genomic_DNA"/>
</dbReference>
<organism evidence="12">
    <name type="scientific">Phanerochaete chrysosporium (strain RP-78 / ATCC MYA-4764 / FGSC 9002)</name>
    <name type="common">White-rot fungus</name>
    <name type="synonym">Sporotrichum pruinosum</name>
    <dbReference type="NCBI Taxonomy" id="273507"/>
    <lineage>
        <taxon>Eukaryota</taxon>
        <taxon>Fungi</taxon>
        <taxon>Dikarya</taxon>
        <taxon>Basidiomycota</taxon>
        <taxon>Agaricomycotina</taxon>
        <taxon>Agaricomycetes</taxon>
        <taxon>Polyporales</taxon>
        <taxon>Phanerochaetaceae</taxon>
        <taxon>Phanerodontia</taxon>
        <taxon>Phanerodontia chrysosporium</taxon>
    </lineage>
</organism>
<dbReference type="GO" id="GO:0004934">
    <property type="term" value="F:mating-type alpha-factor pheromone receptor activity"/>
    <property type="evidence" value="ECO:0007669"/>
    <property type="project" value="InterPro"/>
</dbReference>
<feature type="transmembrane region" description="Helical" evidence="11">
    <location>
        <begin position="157"/>
        <end position="188"/>
    </location>
</feature>
<evidence type="ECO:0000256" key="6">
    <source>
        <dbReference type="ARBA" id="ARBA00023040"/>
    </source>
</evidence>
<evidence type="ECO:0000256" key="4">
    <source>
        <dbReference type="ARBA" id="ARBA00022692"/>
    </source>
</evidence>
<comment type="subcellular location">
    <subcellularLocation>
        <location evidence="1">Membrane</location>
        <topology evidence="1">Multi-pass membrane protein</topology>
    </subcellularLocation>
</comment>
<evidence type="ECO:0000256" key="3">
    <source>
        <dbReference type="ARBA" id="ARBA00022507"/>
    </source>
</evidence>
<keyword evidence="9" id="KW-0807">Transducer</keyword>
<dbReference type="GO" id="GO:0000750">
    <property type="term" value="P:pheromone-dependent signal transduction involved in conjugation with cellular fusion"/>
    <property type="evidence" value="ECO:0007669"/>
    <property type="project" value="TreeGrafter"/>
</dbReference>
<dbReference type="CDD" id="cd14966">
    <property type="entry name" value="7tmD_STE3"/>
    <property type="match status" value="1"/>
</dbReference>
<comment type="miscellaneous">
    <text evidence="12">The sequence shown here is derived from an EMBL/GenBank/DDBJ third party annotation (TPA) entry.</text>
</comment>
<dbReference type="PRINTS" id="PR00899">
    <property type="entry name" value="GPCRSTE3"/>
</dbReference>
<feature type="transmembrane region" description="Helical" evidence="11">
    <location>
        <begin position="275"/>
        <end position="295"/>
    </location>
</feature>
<dbReference type="InterPro" id="IPR000481">
    <property type="entry name" value="GPCR_Pheromne_B_alpha_rcpt"/>
</dbReference>
<feature type="transmembrane region" description="Helical" evidence="11">
    <location>
        <begin position="117"/>
        <end position="137"/>
    </location>
</feature>
<keyword evidence="3" id="KW-0589">Pheromone response</keyword>
<dbReference type="GO" id="GO:0005886">
    <property type="term" value="C:plasma membrane"/>
    <property type="evidence" value="ECO:0007669"/>
    <property type="project" value="TreeGrafter"/>
</dbReference>
<dbReference type="PANTHER" id="PTHR28097">
    <property type="entry name" value="PHEROMONE A FACTOR RECEPTOR"/>
    <property type="match status" value="1"/>
</dbReference>
<keyword evidence="8 12" id="KW-0675">Receptor</keyword>
<feature type="transmembrane region" description="Helical" evidence="11">
    <location>
        <begin position="38"/>
        <end position="59"/>
    </location>
</feature>
<feature type="transmembrane region" description="Helical" evidence="11">
    <location>
        <begin position="209"/>
        <end position="232"/>
    </location>
</feature>
<dbReference type="AlphaFoldDB" id="K8FK44"/>
<evidence type="ECO:0000256" key="8">
    <source>
        <dbReference type="ARBA" id="ARBA00023170"/>
    </source>
</evidence>
<keyword evidence="6" id="KW-0297">G-protein coupled receptor</keyword>
<evidence type="ECO:0000256" key="10">
    <source>
        <dbReference type="SAM" id="MobiDB-lite"/>
    </source>
</evidence>
<proteinExistence type="inferred from homology"/>
<evidence type="ECO:0000313" key="12">
    <source>
        <dbReference type="EMBL" id="DAA64375.1"/>
    </source>
</evidence>
<accession>K8FK44</accession>
<gene>
    <name evidence="12" type="primary">STE3.5</name>
</gene>
<feature type="transmembrane region" description="Helical" evidence="11">
    <location>
        <begin position="79"/>
        <end position="97"/>
    </location>
</feature>
<dbReference type="PRINTS" id="PR00901">
    <property type="entry name" value="PHEROMONEBAR"/>
</dbReference>
<keyword evidence="7 11" id="KW-0472">Membrane</keyword>
<protein>
    <submittedName>
        <fullName evidence="12">Putative pheromone receptor STE3.5</fullName>
    </submittedName>
</protein>
<name>K8FK44_PHACR</name>
<sequence>MGLPWDAQQKIYTAFCGLGFVLAYIPLYWHLEAWNVGAVLWIFWSGTACLIRFINGIIWSDNTTNCAPVWCDIITRFLQAQPIGTTIASALINYRLYRLTRLNQTITTREDKRKMAIRELSVGFGVPVIFMGTYWFVQGHRFDILEGVGCIQATPLTFVWIFTYGIWPTFIATVSGTFGVMTIIAFMRHRKEIDAAVSASHRSLTSYRFFRLMVFASVDVLFLFPLTLFLLFDVITSQSMYPWNGLADLHFGFSNVLQIPAESWRSTQASIIQTLLPPGTAIGSALVFFAFFGLAQEARTHYRKAFTALRQKCGCLSVRRRGGREKLARSVCAPPLRCLRTKTHLHHSAPPRPAGGLSHLTMPSFVQRIPGAVRPPKARRTSLSSLFTDTVTVEGRSVSDADLAACDPEKTLPPLPAGADYDDDAPHWPPGLAPRAWLDSAPATPDSRLTRPPSHSFHGPRSVTSTMNTLYAV</sequence>
<evidence type="ECO:0000256" key="11">
    <source>
        <dbReference type="SAM" id="Phobius"/>
    </source>
</evidence>
<feature type="compositionally biased region" description="Polar residues" evidence="10">
    <location>
        <begin position="462"/>
        <end position="473"/>
    </location>
</feature>
<evidence type="ECO:0000256" key="2">
    <source>
        <dbReference type="ARBA" id="ARBA00011085"/>
    </source>
</evidence>
<dbReference type="PANTHER" id="PTHR28097:SF1">
    <property type="entry name" value="PHEROMONE A FACTOR RECEPTOR"/>
    <property type="match status" value="1"/>
</dbReference>
<dbReference type="Pfam" id="PF02076">
    <property type="entry name" value="STE3"/>
    <property type="match status" value="1"/>
</dbReference>
<dbReference type="InterPro" id="IPR001499">
    <property type="entry name" value="GPCR_STE3"/>
</dbReference>
<feature type="region of interest" description="Disordered" evidence="10">
    <location>
        <begin position="406"/>
        <end position="473"/>
    </location>
</feature>
<feature type="transmembrane region" description="Helical" evidence="11">
    <location>
        <begin position="12"/>
        <end position="31"/>
    </location>
</feature>
<keyword evidence="4 11" id="KW-0812">Transmembrane</keyword>
<evidence type="ECO:0000256" key="1">
    <source>
        <dbReference type="ARBA" id="ARBA00004141"/>
    </source>
</evidence>